<dbReference type="AlphaFoldDB" id="A0A9D4EYT7"/>
<reference evidence="1" key="1">
    <citation type="journal article" date="2019" name="bioRxiv">
        <title>The Genome of the Zebra Mussel, Dreissena polymorpha: A Resource for Invasive Species Research.</title>
        <authorList>
            <person name="McCartney M.A."/>
            <person name="Auch B."/>
            <person name="Kono T."/>
            <person name="Mallez S."/>
            <person name="Zhang Y."/>
            <person name="Obille A."/>
            <person name="Becker A."/>
            <person name="Abrahante J.E."/>
            <person name="Garbe J."/>
            <person name="Badalamenti J.P."/>
            <person name="Herman A."/>
            <person name="Mangelson H."/>
            <person name="Liachko I."/>
            <person name="Sullivan S."/>
            <person name="Sone E.D."/>
            <person name="Koren S."/>
            <person name="Silverstein K.A.T."/>
            <person name="Beckman K.B."/>
            <person name="Gohl D.M."/>
        </authorList>
    </citation>
    <scope>NUCLEOTIDE SEQUENCE</scope>
    <source>
        <strain evidence="1">Duluth1</strain>
        <tissue evidence="1">Whole animal</tissue>
    </source>
</reference>
<keyword evidence="2" id="KW-1185">Reference proteome</keyword>
<evidence type="ECO:0000313" key="2">
    <source>
        <dbReference type="Proteomes" id="UP000828390"/>
    </source>
</evidence>
<dbReference type="EMBL" id="JAIWYP010000008">
    <property type="protein sequence ID" value="KAH3786881.1"/>
    <property type="molecule type" value="Genomic_DNA"/>
</dbReference>
<dbReference type="Proteomes" id="UP000828390">
    <property type="component" value="Unassembled WGS sequence"/>
</dbReference>
<name>A0A9D4EYT7_DREPO</name>
<comment type="caution">
    <text evidence="1">The sequence shown here is derived from an EMBL/GenBank/DDBJ whole genome shotgun (WGS) entry which is preliminary data.</text>
</comment>
<sequence>MTRDKLIMMSGFASFSGITGASKLQESFNVTSQVRLFADDTAIYLTVTSEADCQRLQDDLRKLEKWE</sequence>
<proteinExistence type="predicted"/>
<reference evidence="1" key="2">
    <citation type="submission" date="2020-11" db="EMBL/GenBank/DDBJ databases">
        <authorList>
            <person name="McCartney M.A."/>
            <person name="Auch B."/>
            <person name="Kono T."/>
            <person name="Mallez S."/>
            <person name="Becker A."/>
            <person name="Gohl D.M."/>
            <person name="Silverstein K.A.T."/>
            <person name="Koren S."/>
            <person name="Bechman K.B."/>
            <person name="Herman A."/>
            <person name="Abrahante J.E."/>
            <person name="Garbe J."/>
        </authorList>
    </citation>
    <scope>NUCLEOTIDE SEQUENCE</scope>
    <source>
        <strain evidence="1">Duluth1</strain>
        <tissue evidence="1">Whole animal</tissue>
    </source>
</reference>
<evidence type="ECO:0000313" key="1">
    <source>
        <dbReference type="EMBL" id="KAH3786881.1"/>
    </source>
</evidence>
<organism evidence="1 2">
    <name type="scientific">Dreissena polymorpha</name>
    <name type="common">Zebra mussel</name>
    <name type="synonym">Mytilus polymorpha</name>
    <dbReference type="NCBI Taxonomy" id="45954"/>
    <lineage>
        <taxon>Eukaryota</taxon>
        <taxon>Metazoa</taxon>
        <taxon>Spiralia</taxon>
        <taxon>Lophotrochozoa</taxon>
        <taxon>Mollusca</taxon>
        <taxon>Bivalvia</taxon>
        <taxon>Autobranchia</taxon>
        <taxon>Heteroconchia</taxon>
        <taxon>Euheterodonta</taxon>
        <taxon>Imparidentia</taxon>
        <taxon>Neoheterodontei</taxon>
        <taxon>Myida</taxon>
        <taxon>Dreissenoidea</taxon>
        <taxon>Dreissenidae</taxon>
        <taxon>Dreissena</taxon>
    </lineage>
</organism>
<accession>A0A9D4EYT7</accession>
<protein>
    <submittedName>
        <fullName evidence="1">Uncharacterized protein</fullName>
    </submittedName>
</protein>
<gene>
    <name evidence="1" type="ORF">DPMN_164995</name>
</gene>